<evidence type="ECO:0000313" key="1">
    <source>
        <dbReference type="EMBL" id="AKO60968.1"/>
    </source>
</evidence>
<dbReference type="RefSeq" id="YP_009225501.1">
    <property type="nucleotide sequence ID" value="NC_029094.1"/>
</dbReference>
<evidence type="ECO:0000313" key="2">
    <source>
        <dbReference type="Proteomes" id="UP000202763"/>
    </source>
</evidence>
<keyword evidence="2" id="KW-1185">Reference proteome</keyword>
<organism evidence="1 2">
    <name type="scientific">Pseudoalteromonas phage H101</name>
    <dbReference type="NCBI Taxonomy" id="1654919"/>
    <lineage>
        <taxon>Viruses</taxon>
        <taxon>Duplodnaviria</taxon>
        <taxon>Heunggongvirae</taxon>
        <taxon>Uroviricota</taxon>
        <taxon>Caudoviricetes</taxon>
        <taxon>Shandongvirus</taxon>
        <taxon>Shandongvirus H101</taxon>
    </lineage>
</organism>
<name>A0A0H4IRR4_9CAUD</name>
<dbReference type="EMBL" id="KR534323">
    <property type="protein sequence ID" value="AKO60968.1"/>
    <property type="molecule type" value="Genomic_DNA"/>
</dbReference>
<dbReference type="KEGG" id="vg:26796562"/>
<proteinExistence type="predicted"/>
<protein>
    <submittedName>
        <fullName evidence="1">Uncharacterized protein</fullName>
    </submittedName>
</protein>
<reference evidence="1 2" key="1">
    <citation type="submission" date="2015-05" db="EMBL/GenBank/DDBJ databases">
        <authorList>
            <person name="Wang D.B."/>
            <person name="Wang M."/>
        </authorList>
    </citation>
    <scope>NUCLEOTIDE SEQUENCE [LARGE SCALE GENOMIC DNA]</scope>
</reference>
<sequence length="60" mass="7028">MHTNNIEESQINLARVNYLLSIGLNKDRLNRRLWRAKSTGNFEEYLTLSMVKARMVMSTV</sequence>
<dbReference type="Proteomes" id="UP000202763">
    <property type="component" value="Segment"/>
</dbReference>
<accession>A0A0H4IRR4</accession>
<dbReference type="GeneID" id="26796562"/>